<dbReference type="AlphaFoldDB" id="A0A4U0GUF1"/>
<dbReference type="RefSeq" id="WP_136822384.1">
    <property type="nucleotide sequence ID" value="NZ_BMJX01000007.1"/>
</dbReference>
<organism evidence="1 2">
    <name type="scientific">Sphingobacterium alkalisoli</name>
    <dbReference type="NCBI Taxonomy" id="1874115"/>
    <lineage>
        <taxon>Bacteria</taxon>
        <taxon>Pseudomonadati</taxon>
        <taxon>Bacteroidota</taxon>
        <taxon>Sphingobacteriia</taxon>
        <taxon>Sphingobacteriales</taxon>
        <taxon>Sphingobacteriaceae</taxon>
        <taxon>Sphingobacterium</taxon>
    </lineage>
</organism>
<dbReference type="EMBL" id="SUKA01000007">
    <property type="protein sequence ID" value="TJY62598.1"/>
    <property type="molecule type" value="Genomic_DNA"/>
</dbReference>
<proteinExistence type="predicted"/>
<comment type="caution">
    <text evidence="1">The sequence shown here is derived from an EMBL/GenBank/DDBJ whole genome shotgun (WGS) entry which is preliminary data.</text>
</comment>
<dbReference type="GO" id="GO:0016740">
    <property type="term" value="F:transferase activity"/>
    <property type="evidence" value="ECO:0007669"/>
    <property type="project" value="UniProtKB-KW"/>
</dbReference>
<name>A0A4U0GUF1_9SPHI</name>
<evidence type="ECO:0000313" key="2">
    <source>
        <dbReference type="Proteomes" id="UP000309872"/>
    </source>
</evidence>
<gene>
    <name evidence="1" type="ORF">FAZ19_19185</name>
</gene>
<accession>A0A4U0GUF1</accession>
<dbReference type="OrthoDB" id="9796281at2"/>
<dbReference type="Proteomes" id="UP000309872">
    <property type="component" value="Unassembled WGS sequence"/>
</dbReference>
<keyword evidence="1" id="KW-0808">Transferase</keyword>
<dbReference type="InterPro" id="IPR014942">
    <property type="entry name" value="AbiEii"/>
</dbReference>
<protein>
    <submittedName>
        <fullName evidence="1">Nucleotidyl transferase AbiEii/AbiGii toxin family protein</fullName>
    </submittedName>
</protein>
<keyword evidence="2" id="KW-1185">Reference proteome</keyword>
<sequence>MSAISPCLLKTIRELQSFESFNNSALGGGTNLAIRHGHRVSTDIDIFFPHIIGKAGFERIKKEVLNFYGARVFGTQYPCDIDDQYIFLRFFIISDGETIKVEVLHNMKMIADIEEIDGIKLVSELDIALFKMMSASNRATQKDIYDLDLLSENFSLPYLFEQLDKKRSLFSEKEHQNIFDLDGEINPLDEPLTLLKFDEGRGQDSKSRPHHSQNRVDIVKDRKSWLLARSSWRKKVRVLFDQLKITFPDPSSSDVS</sequence>
<evidence type="ECO:0000313" key="1">
    <source>
        <dbReference type="EMBL" id="TJY62598.1"/>
    </source>
</evidence>
<reference evidence="1 2" key="1">
    <citation type="submission" date="2019-04" db="EMBL/GenBank/DDBJ databases">
        <title>Sphingobacterium olei sp. nov., isolated from oil-contaminated soil.</title>
        <authorList>
            <person name="Liu B."/>
        </authorList>
    </citation>
    <scope>NUCLEOTIDE SEQUENCE [LARGE SCALE GENOMIC DNA]</scope>
    <source>
        <strain evidence="1 2">Y3L14</strain>
    </source>
</reference>
<dbReference type="Pfam" id="PF08843">
    <property type="entry name" value="AbiEii"/>
    <property type="match status" value="1"/>
</dbReference>